<evidence type="ECO:0000256" key="5">
    <source>
        <dbReference type="PROSITE-ProRule" id="PRU00335"/>
    </source>
</evidence>
<name>A0A4Q4ZJ74_9ACTN</name>
<comment type="caution">
    <text evidence="7">The sequence shown here is derived from an EMBL/GenBank/DDBJ whole genome shotgun (WGS) entry which is preliminary data.</text>
</comment>
<dbReference type="InterPro" id="IPR050109">
    <property type="entry name" value="HTH-type_TetR-like_transc_reg"/>
</dbReference>
<dbReference type="RefSeq" id="WP_134713995.1">
    <property type="nucleotide sequence ID" value="NZ_SDKM01000003.1"/>
</dbReference>
<keyword evidence="8" id="KW-1185">Reference proteome</keyword>
<dbReference type="AlphaFoldDB" id="A0A4Q4ZJ74"/>
<reference evidence="7 8" key="1">
    <citation type="submission" date="2019-01" db="EMBL/GenBank/DDBJ databases">
        <title>Nocardioides guangzhouensis sp. nov., an actinobacterium isolated from soil.</title>
        <authorList>
            <person name="Fu Y."/>
            <person name="Cai Y."/>
            <person name="Lin Z."/>
            <person name="Chen P."/>
        </authorList>
    </citation>
    <scope>NUCLEOTIDE SEQUENCE [LARGE SCALE GENOMIC DNA]</scope>
    <source>
        <strain evidence="7 8">130</strain>
    </source>
</reference>
<dbReference type="Gene3D" id="1.10.10.60">
    <property type="entry name" value="Homeodomain-like"/>
    <property type="match status" value="1"/>
</dbReference>
<sequence>MSGRVRPGLTREAVLAAAVELADRDGLAALSMRSLARHLGVEAMSLYHHVANKEALLDGMVDAVFAEIHAPTAAGDWRVEMAARHHSARAALTGHRWAVGLMDSRSSPGPATLRHHDAVIGCLRAGGFSIAMSAHAFAVLDSHLYGFLVQEVSLPFDEGDDMGAVAEDILGDVPMDGLPHLTEMAVEHVMQPGYAFADEFDWGLELILDGLERRRTTDG</sequence>
<evidence type="ECO:0000256" key="1">
    <source>
        <dbReference type="ARBA" id="ARBA00022491"/>
    </source>
</evidence>
<dbReference type="InterPro" id="IPR001647">
    <property type="entry name" value="HTH_TetR"/>
</dbReference>
<dbReference type="PANTHER" id="PTHR30055:SF151">
    <property type="entry name" value="TRANSCRIPTIONAL REGULATORY PROTEIN"/>
    <property type="match status" value="1"/>
</dbReference>
<evidence type="ECO:0000313" key="8">
    <source>
        <dbReference type="Proteomes" id="UP000295198"/>
    </source>
</evidence>
<feature type="DNA-binding region" description="H-T-H motif" evidence="5">
    <location>
        <begin position="31"/>
        <end position="50"/>
    </location>
</feature>
<dbReference type="PROSITE" id="PS50977">
    <property type="entry name" value="HTH_TETR_2"/>
    <property type="match status" value="1"/>
</dbReference>
<evidence type="ECO:0000256" key="4">
    <source>
        <dbReference type="ARBA" id="ARBA00023163"/>
    </source>
</evidence>
<dbReference type="Pfam" id="PF00440">
    <property type="entry name" value="TetR_N"/>
    <property type="match status" value="1"/>
</dbReference>
<organism evidence="7 8">
    <name type="scientific">Nocardioides guangzhouensis</name>
    <dbReference type="NCBI Taxonomy" id="2497878"/>
    <lineage>
        <taxon>Bacteria</taxon>
        <taxon>Bacillati</taxon>
        <taxon>Actinomycetota</taxon>
        <taxon>Actinomycetes</taxon>
        <taxon>Propionibacteriales</taxon>
        <taxon>Nocardioidaceae</taxon>
        <taxon>Nocardioides</taxon>
    </lineage>
</organism>
<evidence type="ECO:0000259" key="6">
    <source>
        <dbReference type="PROSITE" id="PS50977"/>
    </source>
</evidence>
<accession>A0A4Q4ZJ74</accession>
<dbReference type="SUPFAM" id="SSF46689">
    <property type="entry name" value="Homeodomain-like"/>
    <property type="match status" value="1"/>
</dbReference>
<dbReference type="PRINTS" id="PR00400">
    <property type="entry name" value="TETREPRESSOR"/>
</dbReference>
<dbReference type="InterPro" id="IPR004111">
    <property type="entry name" value="Repressor_TetR_C"/>
</dbReference>
<dbReference type="InterPro" id="IPR009057">
    <property type="entry name" value="Homeodomain-like_sf"/>
</dbReference>
<dbReference type="GO" id="GO:0000976">
    <property type="term" value="F:transcription cis-regulatory region binding"/>
    <property type="evidence" value="ECO:0007669"/>
    <property type="project" value="TreeGrafter"/>
</dbReference>
<dbReference type="Proteomes" id="UP000295198">
    <property type="component" value="Unassembled WGS sequence"/>
</dbReference>
<gene>
    <name evidence="7" type="ORF">EKO23_03190</name>
</gene>
<dbReference type="OrthoDB" id="329481at2"/>
<dbReference type="PRINTS" id="PR00455">
    <property type="entry name" value="HTHTETR"/>
</dbReference>
<dbReference type="InterPro" id="IPR036271">
    <property type="entry name" value="Tet_transcr_reg_TetR-rel_C_sf"/>
</dbReference>
<dbReference type="Pfam" id="PF02909">
    <property type="entry name" value="TetR_C_1"/>
    <property type="match status" value="1"/>
</dbReference>
<protein>
    <submittedName>
        <fullName evidence="7">TetR family transcriptional regulator</fullName>
    </submittedName>
</protein>
<dbReference type="EMBL" id="SDKM01000003">
    <property type="protein sequence ID" value="RYP88347.1"/>
    <property type="molecule type" value="Genomic_DNA"/>
</dbReference>
<keyword evidence="1" id="KW-0678">Repressor</keyword>
<dbReference type="PANTHER" id="PTHR30055">
    <property type="entry name" value="HTH-TYPE TRANSCRIPTIONAL REGULATOR RUTR"/>
    <property type="match status" value="1"/>
</dbReference>
<dbReference type="SUPFAM" id="SSF48498">
    <property type="entry name" value="Tetracyclin repressor-like, C-terminal domain"/>
    <property type="match status" value="1"/>
</dbReference>
<dbReference type="InterPro" id="IPR003012">
    <property type="entry name" value="Tet_transcr_reg_TetR"/>
</dbReference>
<keyword evidence="4" id="KW-0804">Transcription</keyword>
<proteinExistence type="predicted"/>
<dbReference type="GO" id="GO:0003700">
    <property type="term" value="F:DNA-binding transcription factor activity"/>
    <property type="evidence" value="ECO:0007669"/>
    <property type="project" value="TreeGrafter"/>
</dbReference>
<feature type="domain" description="HTH tetR-type" evidence="6">
    <location>
        <begin position="8"/>
        <end position="68"/>
    </location>
</feature>
<evidence type="ECO:0000256" key="3">
    <source>
        <dbReference type="ARBA" id="ARBA00023125"/>
    </source>
</evidence>
<dbReference type="GO" id="GO:0045892">
    <property type="term" value="P:negative regulation of DNA-templated transcription"/>
    <property type="evidence" value="ECO:0007669"/>
    <property type="project" value="InterPro"/>
</dbReference>
<dbReference type="GO" id="GO:0046677">
    <property type="term" value="P:response to antibiotic"/>
    <property type="evidence" value="ECO:0007669"/>
    <property type="project" value="InterPro"/>
</dbReference>
<dbReference type="Gene3D" id="1.10.357.10">
    <property type="entry name" value="Tetracycline Repressor, domain 2"/>
    <property type="match status" value="1"/>
</dbReference>
<keyword evidence="3 5" id="KW-0238">DNA-binding</keyword>
<evidence type="ECO:0000256" key="2">
    <source>
        <dbReference type="ARBA" id="ARBA00023015"/>
    </source>
</evidence>
<evidence type="ECO:0000313" key="7">
    <source>
        <dbReference type="EMBL" id="RYP88347.1"/>
    </source>
</evidence>
<keyword evidence="2" id="KW-0805">Transcription regulation</keyword>